<reference evidence="6 7" key="1">
    <citation type="submission" date="2016-10" db="EMBL/GenBank/DDBJ databases">
        <authorList>
            <person name="de Groot N.N."/>
        </authorList>
    </citation>
    <scope>NUCLEOTIDE SEQUENCE [LARGE SCALE GENOMIC DNA]</scope>
    <source>
        <strain evidence="6 7">CGMCC 4.3143</strain>
    </source>
</reference>
<dbReference type="GO" id="GO:0016705">
    <property type="term" value="F:oxidoreductase activity, acting on paired donors, with incorporation or reduction of molecular oxygen"/>
    <property type="evidence" value="ECO:0007669"/>
    <property type="project" value="UniProtKB-ARBA"/>
</dbReference>
<dbReference type="NCBIfam" id="NF007422">
    <property type="entry name" value="PRK09965.1"/>
    <property type="match status" value="1"/>
</dbReference>
<dbReference type="PANTHER" id="PTHR21496">
    <property type="entry name" value="FERREDOXIN-RELATED"/>
    <property type="match status" value="1"/>
</dbReference>
<dbReference type="GO" id="GO:0004497">
    <property type="term" value="F:monooxygenase activity"/>
    <property type="evidence" value="ECO:0007669"/>
    <property type="project" value="UniProtKB-ARBA"/>
</dbReference>
<evidence type="ECO:0000256" key="4">
    <source>
        <dbReference type="ARBA" id="ARBA00023014"/>
    </source>
</evidence>
<dbReference type="EMBL" id="FNBE01000031">
    <property type="protein sequence ID" value="SDH64988.1"/>
    <property type="molecule type" value="Genomic_DNA"/>
</dbReference>
<dbReference type="GO" id="GO:0051213">
    <property type="term" value="F:dioxygenase activity"/>
    <property type="evidence" value="ECO:0007669"/>
    <property type="project" value="UniProtKB-KW"/>
</dbReference>
<dbReference type="RefSeq" id="WP_093089794.1">
    <property type="nucleotide sequence ID" value="NZ_FNBE01000031.1"/>
</dbReference>
<dbReference type="Proteomes" id="UP000198967">
    <property type="component" value="Unassembled WGS sequence"/>
</dbReference>
<keyword evidence="6" id="KW-0223">Dioxygenase</keyword>
<feature type="domain" description="Rieske" evidence="5">
    <location>
        <begin position="10"/>
        <end position="106"/>
    </location>
</feature>
<dbReference type="AlphaFoldDB" id="A0A1G8E4W9"/>
<evidence type="ECO:0000259" key="5">
    <source>
        <dbReference type="PROSITE" id="PS51296"/>
    </source>
</evidence>
<dbReference type="Pfam" id="PF00355">
    <property type="entry name" value="Rieske"/>
    <property type="match status" value="1"/>
</dbReference>
<dbReference type="SUPFAM" id="SSF50022">
    <property type="entry name" value="ISP domain"/>
    <property type="match status" value="1"/>
</dbReference>
<keyword evidence="3" id="KW-0408">Iron</keyword>
<gene>
    <name evidence="6" type="ORF">SAMN05216377_1316</name>
</gene>
<dbReference type="CDD" id="cd03528">
    <property type="entry name" value="Rieske_RO_ferredoxin"/>
    <property type="match status" value="1"/>
</dbReference>
<proteinExistence type="predicted"/>
<dbReference type="GO" id="GO:0051537">
    <property type="term" value="F:2 iron, 2 sulfur cluster binding"/>
    <property type="evidence" value="ECO:0007669"/>
    <property type="project" value="UniProtKB-KW"/>
</dbReference>
<evidence type="ECO:0000313" key="7">
    <source>
        <dbReference type="Proteomes" id="UP000198967"/>
    </source>
</evidence>
<keyword evidence="4" id="KW-0411">Iron-sulfur</keyword>
<keyword evidence="2" id="KW-0479">Metal-binding</keyword>
<keyword evidence="6" id="KW-0560">Oxidoreductase</keyword>
<dbReference type="InterPro" id="IPR017941">
    <property type="entry name" value="Rieske_2Fe-2S"/>
</dbReference>
<protein>
    <submittedName>
        <fullName evidence="6">Phenylpropionate dioxygenase ferredoxin subunit</fullName>
    </submittedName>
</protein>
<dbReference type="InterPro" id="IPR036922">
    <property type="entry name" value="Rieske_2Fe-2S_sf"/>
</dbReference>
<evidence type="ECO:0000256" key="3">
    <source>
        <dbReference type="ARBA" id="ARBA00023004"/>
    </source>
</evidence>
<accession>A0A1G8E4W9</accession>
<evidence type="ECO:0000313" key="6">
    <source>
        <dbReference type="EMBL" id="SDH64988.1"/>
    </source>
</evidence>
<name>A0A1G8E4W9_PSEOR</name>
<dbReference type="GO" id="GO:0046872">
    <property type="term" value="F:metal ion binding"/>
    <property type="evidence" value="ECO:0007669"/>
    <property type="project" value="UniProtKB-KW"/>
</dbReference>
<dbReference type="STRING" id="366584.SAMN05216377_1316"/>
<organism evidence="6 7">
    <name type="scientific">Pseudonocardia oroxyli</name>
    <dbReference type="NCBI Taxonomy" id="366584"/>
    <lineage>
        <taxon>Bacteria</taxon>
        <taxon>Bacillati</taxon>
        <taxon>Actinomycetota</taxon>
        <taxon>Actinomycetes</taxon>
        <taxon>Pseudonocardiales</taxon>
        <taxon>Pseudonocardiaceae</taxon>
        <taxon>Pseudonocardia</taxon>
    </lineage>
</organism>
<evidence type="ECO:0000256" key="2">
    <source>
        <dbReference type="ARBA" id="ARBA00022723"/>
    </source>
</evidence>
<dbReference type="PROSITE" id="PS51296">
    <property type="entry name" value="RIESKE"/>
    <property type="match status" value="1"/>
</dbReference>
<sequence>MSDQDDERWTTAGRVGDLAEGEAVLVTSPGCPARALFLAGGDYFALDDVCSHGKSSLSEGFVEGTAVECVLHGALFDLRTGKALTMPATVPMTTYPVRVSDGEILVRDRPHEN</sequence>
<dbReference type="OrthoDB" id="147178at2"/>
<keyword evidence="7" id="KW-1185">Reference proteome</keyword>
<dbReference type="Gene3D" id="2.102.10.10">
    <property type="entry name" value="Rieske [2Fe-2S] iron-sulphur domain"/>
    <property type="match status" value="1"/>
</dbReference>
<dbReference type="PANTHER" id="PTHR21496:SF23">
    <property type="entry name" value="3-PHENYLPROPIONATE_CINNAMIC ACID DIOXYGENASE FERREDOXIN SUBUNIT"/>
    <property type="match status" value="1"/>
</dbReference>
<evidence type="ECO:0000256" key="1">
    <source>
        <dbReference type="ARBA" id="ARBA00022714"/>
    </source>
</evidence>
<keyword evidence="1" id="KW-0001">2Fe-2S</keyword>